<dbReference type="EMBL" id="JAUIZM010000011">
    <property type="protein sequence ID" value="KAK1355373.1"/>
    <property type="molecule type" value="Genomic_DNA"/>
</dbReference>
<dbReference type="SUPFAM" id="SSF52096">
    <property type="entry name" value="ClpP/crotonase"/>
    <property type="match status" value="1"/>
</dbReference>
<gene>
    <name evidence="1" type="ORF">POM88_048629</name>
</gene>
<evidence type="ECO:0000313" key="2">
    <source>
        <dbReference type="Proteomes" id="UP001237642"/>
    </source>
</evidence>
<comment type="caution">
    <text evidence="1">The sequence shown here is derived from an EMBL/GenBank/DDBJ whole genome shotgun (WGS) entry which is preliminary data.</text>
</comment>
<sequence>MSLPMPTIVAVNGHASATGYILTLVHDYVFMRKDRGFSNMSELDSGAVLTGTFFRAVLRAKISSPAVWRDVETVAAAVELGEQLVKRNWDGQVYAENRKILFNEVLHELTIVETDEMLKNSRILIEEVKSRL</sequence>
<reference evidence="1" key="1">
    <citation type="submission" date="2023-02" db="EMBL/GenBank/DDBJ databases">
        <title>Genome of toxic invasive species Heracleum sosnowskyi carries increased number of genes despite the absence of recent whole-genome duplications.</title>
        <authorList>
            <person name="Schelkunov M."/>
            <person name="Shtratnikova V."/>
            <person name="Makarenko M."/>
            <person name="Klepikova A."/>
            <person name="Omelchenko D."/>
            <person name="Novikova G."/>
            <person name="Obukhova E."/>
            <person name="Bogdanov V."/>
            <person name="Penin A."/>
            <person name="Logacheva M."/>
        </authorList>
    </citation>
    <scope>NUCLEOTIDE SEQUENCE</scope>
    <source>
        <strain evidence="1">Hsosn_3</strain>
        <tissue evidence="1">Leaf</tissue>
    </source>
</reference>
<dbReference type="GO" id="GO:0004165">
    <property type="term" value="F:delta(3)-delta(2)-enoyl-CoA isomerase activity"/>
    <property type="evidence" value="ECO:0007669"/>
    <property type="project" value="TreeGrafter"/>
</dbReference>
<accession>A0AAD8GVK5</accession>
<dbReference type="InterPro" id="IPR029045">
    <property type="entry name" value="ClpP/crotonase-like_dom_sf"/>
</dbReference>
<name>A0AAD8GVK5_9APIA</name>
<dbReference type="PANTHER" id="PTHR11941">
    <property type="entry name" value="ENOYL-COA HYDRATASE-RELATED"/>
    <property type="match status" value="1"/>
</dbReference>
<dbReference type="PANTHER" id="PTHR11941:SF75">
    <property type="entry name" value="ENOYL-COA HYDRATASE_ISOMERASE FAMILY PROTEIN"/>
    <property type="match status" value="1"/>
</dbReference>
<organism evidence="1 2">
    <name type="scientific">Heracleum sosnowskyi</name>
    <dbReference type="NCBI Taxonomy" id="360622"/>
    <lineage>
        <taxon>Eukaryota</taxon>
        <taxon>Viridiplantae</taxon>
        <taxon>Streptophyta</taxon>
        <taxon>Embryophyta</taxon>
        <taxon>Tracheophyta</taxon>
        <taxon>Spermatophyta</taxon>
        <taxon>Magnoliopsida</taxon>
        <taxon>eudicotyledons</taxon>
        <taxon>Gunneridae</taxon>
        <taxon>Pentapetalae</taxon>
        <taxon>asterids</taxon>
        <taxon>campanulids</taxon>
        <taxon>Apiales</taxon>
        <taxon>Apiaceae</taxon>
        <taxon>Apioideae</taxon>
        <taxon>apioid superclade</taxon>
        <taxon>Tordylieae</taxon>
        <taxon>Tordyliinae</taxon>
        <taxon>Heracleum</taxon>
    </lineage>
</organism>
<dbReference type="GO" id="GO:0005777">
    <property type="term" value="C:peroxisome"/>
    <property type="evidence" value="ECO:0007669"/>
    <property type="project" value="TreeGrafter"/>
</dbReference>
<dbReference type="Proteomes" id="UP001237642">
    <property type="component" value="Unassembled WGS sequence"/>
</dbReference>
<dbReference type="AlphaFoldDB" id="A0AAD8GVK5"/>
<protein>
    <submittedName>
        <fullName evidence="1">Uncharacterized protein</fullName>
    </submittedName>
</protein>
<keyword evidence="2" id="KW-1185">Reference proteome</keyword>
<dbReference type="GO" id="GO:0006635">
    <property type="term" value="P:fatty acid beta-oxidation"/>
    <property type="evidence" value="ECO:0007669"/>
    <property type="project" value="TreeGrafter"/>
</dbReference>
<reference evidence="1" key="2">
    <citation type="submission" date="2023-05" db="EMBL/GenBank/DDBJ databases">
        <authorList>
            <person name="Schelkunov M.I."/>
        </authorList>
    </citation>
    <scope>NUCLEOTIDE SEQUENCE</scope>
    <source>
        <strain evidence="1">Hsosn_3</strain>
        <tissue evidence="1">Leaf</tissue>
    </source>
</reference>
<dbReference type="Gene3D" id="3.90.226.10">
    <property type="entry name" value="2-enoyl-CoA Hydratase, Chain A, domain 1"/>
    <property type="match status" value="1"/>
</dbReference>
<proteinExistence type="predicted"/>
<evidence type="ECO:0000313" key="1">
    <source>
        <dbReference type="EMBL" id="KAK1355373.1"/>
    </source>
</evidence>